<dbReference type="Pfam" id="PF06048">
    <property type="entry name" value="DUF927"/>
    <property type="match status" value="1"/>
</dbReference>
<evidence type="ECO:0000313" key="3">
    <source>
        <dbReference type="EMBL" id="RFN63976.1"/>
    </source>
</evidence>
<feature type="domain" description="DUF927" evidence="2">
    <location>
        <begin position="184"/>
        <end position="455"/>
    </location>
</feature>
<comment type="caution">
    <text evidence="3">The sequence shown here is derived from an EMBL/GenBank/DDBJ whole genome shotgun (WGS) entry which is preliminary data.</text>
</comment>
<protein>
    <submittedName>
        <fullName evidence="3">DUF927 domain-containing protein</fullName>
    </submittedName>
</protein>
<reference evidence="3" key="1">
    <citation type="submission" date="2018-08" db="EMBL/GenBank/DDBJ databases">
        <title>Antagonistic pleiotropy in the bifunctional surface protein FadL/P1 during adaptation of Haemophilus influenzae to chronic lung infection associated with COPD.</title>
        <authorList>
            <person name="Moleres J."/>
            <person name="Ehrlich R."/>
        </authorList>
    </citation>
    <scope>NUCLEOTIDE SEQUENCE [LARGE SCALE GENOMIC DNA]</scope>
    <source>
        <strain evidence="3">P668-6062</strain>
    </source>
</reference>
<feature type="coiled-coil region" evidence="1">
    <location>
        <begin position="119"/>
        <end position="146"/>
    </location>
</feature>
<name>A0A2S9S692_HAEIF</name>
<proteinExistence type="predicted"/>
<dbReference type="EMBL" id="QVJI01000004">
    <property type="protein sequence ID" value="RFN63976.1"/>
    <property type="molecule type" value="Genomic_DNA"/>
</dbReference>
<organism evidence="3">
    <name type="scientific">Haemophilus influenzae</name>
    <dbReference type="NCBI Taxonomy" id="727"/>
    <lineage>
        <taxon>Bacteria</taxon>
        <taxon>Pseudomonadati</taxon>
        <taxon>Pseudomonadota</taxon>
        <taxon>Gammaproteobacteria</taxon>
        <taxon>Pasteurellales</taxon>
        <taxon>Pasteurellaceae</taxon>
        <taxon>Haemophilus</taxon>
    </lineage>
</organism>
<evidence type="ECO:0000259" key="2">
    <source>
        <dbReference type="Pfam" id="PF06048"/>
    </source>
</evidence>
<dbReference type="AlphaFoldDB" id="A0A2S9S692"/>
<accession>A0A2S9S692</accession>
<evidence type="ECO:0000256" key="1">
    <source>
        <dbReference type="SAM" id="Coils"/>
    </source>
</evidence>
<dbReference type="RefSeq" id="WP_105886809.1">
    <property type="nucleotide sequence ID" value="NZ_AP018764.1"/>
</dbReference>
<keyword evidence="1" id="KW-0175">Coiled coil</keyword>
<sequence>MSYKKHPPKAPHFDEQGRVAFEHIHALIGNKAWNAWGFGKDKGNGLEWGLLRDKLGLERNYKPIILDAEKLANAGDYQILKDDVHAVTFYRFGNVTSDQENALLLALATHSKAKKVFFADSLGDNLEELSHRLEDLRNSAESRNLAEMRVEYMDKPDAPKREPYVEYRENGKIKGLHQIKPIINKKTGEVEYEEKTWICDDLALVGEGKTQGGEYYYLFQWQNRDENKPRTVAIAREDFGTDSGWKMLKAQGLKMTQGSGLTQRLTEHFHFNGDHFTQWTITNVTGWLNGAYLLPNGEIIGTPSKPIYFTDRSSSSLGYTTSGTLADWQREIAQNVRGNASMMIGVAVALAAPMLSLLGRESFGVHLFAESSKGKSTTLNIANSIYGNPEKIKLSWSSTDNALKTEAAARNDGFLTMDEIGESKNKDSLENIAYALFNGTDKNRSKKEGGNREIKRWKVSALSTGEKDLETQLRMQGAKVHAGQLVRLLNVPLEEANHLHQFPNNKAHADYLNEKVQECFGVIGREWIAFLSNNADAVKSAYKIIRQKWLDLSNNMSGQVQRVAGDRFAVLETALYLAKDLTQWTEEESAQAILKNFLNWKEEFGENSREETSLIRILTDWLLVNEASFIEYPADPNARTPIKVSGVRVLANEAKKEEEHYFIYPKIFDEIIEGFPKNMAHSILFSSGLLKKPKKPENGYNEYIFKISKKYIGKTVRAYKVMPFSDDESDSEKTE</sequence>
<dbReference type="InterPro" id="IPR009270">
    <property type="entry name" value="DUF927"/>
</dbReference>
<gene>
    <name evidence="3" type="ORF">CH627_03420</name>
</gene>